<dbReference type="AlphaFoldDB" id="A0A966DV66"/>
<evidence type="ECO:0000313" key="2">
    <source>
        <dbReference type="EMBL" id="NCD71152.1"/>
    </source>
</evidence>
<evidence type="ECO:0000256" key="1">
    <source>
        <dbReference type="SAM" id="Phobius"/>
    </source>
</evidence>
<proteinExistence type="predicted"/>
<dbReference type="Proteomes" id="UP000638732">
    <property type="component" value="Unassembled WGS sequence"/>
</dbReference>
<keyword evidence="1" id="KW-0812">Transmembrane</keyword>
<feature type="transmembrane region" description="Helical" evidence="1">
    <location>
        <begin position="23"/>
        <end position="46"/>
    </location>
</feature>
<reference evidence="2" key="1">
    <citation type="submission" date="2020-01" db="EMBL/GenBank/DDBJ databases">
        <authorList>
            <person name="Seo Y.L."/>
        </authorList>
    </citation>
    <scope>NUCLEOTIDE SEQUENCE</scope>
    <source>
        <strain evidence="2">R11</strain>
    </source>
</reference>
<organism evidence="2 3">
    <name type="scientific">Mucilaginibacter agri</name>
    <dbReference type="NCBI Taxonomy" id="2695265"/>
    <lineage>
        <taxon>Bacteria</taxon>
        <taxon>Pseudomonadati</taxon>
        <taxon>Bacteroidota</taxon>
        <taxon>Sphingobacteriia</taxon>
        <taxon>Sphingobacteriales</taxon>
        <taxon>Sphingobacteriaceae</taxon>
        <taxon>Mucilaginibacter</taxon>
    </lineage>
</organism>
<keyword evidence="3" id="KW-1185">Reference proteome</keyword>
<keyword evidence="1" id="KW-0472">Membrane</keyword>
<feature type="transmembrane region" description="Helical" evidence="1">
    <location>
        <begin position="133"/>
        <end position="150"/>
    </location>
</feature>
<dbReference type="EMBL" id="WWEO01000044">
    <property type="protein sequence ID" value="NCD71152.1"/>
    <property type="molecule type" value="Genomic_DNA"/>
</dbReference>
<name>A0A966DV66_9SPHI</name>
<accession>A0A966DV66</accession>
<feature type="transmembrane region" description="Helical" evidence="1">
    <location>
        <begin position="66"/>
        <end position="87"/>
    </location>
</feature>
<protein>
    <submittedName>
        <fullName evidence="2">Uncharacterized protein</fullName>
    </submittedName>
</protein>
<sequence length="208" mass="22886">MEEKDLYSEISSIRNLMERSTRFISLSGLSGVMAGVYALIGAGIAYKLIYLKNDTDLLTYSYQTDIIRLFLVAILVLIFSVGTGVWLTVRKARRKGQSVWNQSSQSFLKSGALPLVTGGCFVLLLFMQGRFGIIAPGCLIFYGLALVSAGQHTYGDVKWLGLCEIALGLLATVLPGYGLLFWAFGFGVLHIVYGSAMHFKYDRENNAN</sequence>
<gene>
    <name evidence="2" type="ORF">GSY63_17430</name>
</gene>
<comment type="caution">
    <text evidence="2">The sequence shown here is derived from an EMBL/GenBank/DDBJ whole genome shotgun (WGS) entry which is preliminary data.</text>
</comment>
<keyword evidence="1" id="KW-1133">Transmembrane helix</keyword>
<feature type="transmembrane region" description="Helical" evidence="1">
    <location>
        <begin position="107"/>
        <end position="127"/>
    </location>
</feature>
<evidence type="ECO:0000313" key="3">
    <source>
        <dbReference type="Proteomes" id="UP000638732"/>
    </source>
</evidence>
<reference evidence="2" key="2">
    <citation type="submission" date="2020-10" db="EMBL/GenBank/DDBJ databases">
        <title>Mucilaginibacter sp. nov., isolated from soil.</title>
        <authorList>
            <person name="Jeon C.O."/>
        </authorList>
    </citation>
    <scope>NUCLEOTIDE SEQUENCE</scope>
    <source>
        <strain evidence="2">R11</strain>
    </source>
</reference>